<evidence type="ECO:0000313" key="3">
    <source>
        <dbReference type="EMBL" id="KAJ7393923.1"/>
    </source>
</evidence>
<accession>A0A9X0A6B6</accession>
<organism evidence="3 4">
    <name type="scientific">Desmophyllum pertusum</name>
    <dbReference type="NCBI Taxonomy" id="174260"/>
    <lineage>
        <taxon>Eukaryota</taxon>
        <taxon>Metazoa</taxon>
        <taxon>Cnidaria</taxon>
        <taxon>Anthozoa</taxon>
        <taxon>Hexacorallia</taxon>
        <taxon>Scleractinia</taxon>
        <taxon>Caryophylliina</taxon>
        <taxon>Caryophylliidae</taxon>
        <taxon>Desmophyllum</taxon>
    </lineage>
</organism>
<comment type="caution">
    <text evidence="3">The sequence shown here is derived from an EMBL/GenBank/DDBJ whole genome shotgun (WGS) entry which is preliminary data.</text>
</comment>
<dbReference type="OrthoDB" id="5983345at2759"/>
<dbReference type="PANTHER" id="PTHR11733:SF167">
    <property type="entry name" value="FI17812P1-RELATED"/>
    <property type="match status" value="1"/>
</dbReference>
<sequence length="132" mass="14647">MHCGSIQHVLGGYWGGKQINLDGELNLGENVADNGGLRMAYMGYKDWVKNNSPEPLLPGFKGTNEQLFFLSFSQMWCSAFSPSATFAYAKSNTHALPRYRVDGSLSNMKEFAEAFKCPAGQGLNPEKKCKLW</sequence>
<dbReference type="GO" id="GO:0016485">
    <property type="term" value="P:protein processing"/>
    <property type="evidence" value="ECO:0007669"/>
    <property type="project" value="TreeGrafter"/>
</dbReference>
<dbReference type="Gene3D" id="3.40.390.10">
    <property type="entry name" value="Collagenase (Catalytic Domain)"/>
    <property type="match status" value="1"/>
</dbReference>
<proteinExistence type="inferred from homology"/>
<dbReference type="PROSITE" id="PS51885">
    <property type="entry name" value="NEPRILYSIN"/>
    <property type="match status" value="1"/>
</dbReference>
<dbReference type="GO" id="GO:0004222">
    <property type="term" value="F:metalloendopeptidase activity"/>
    <property type="evidence" value="ECO:0007669"/>
    <property type="project" value="UniProtKB-EC"/>
</dbReference>
<dbReference type="InterPro" id="IPR000718">
    <property type="entry name" value="Peptidase_M13"/>
</dbReference>
<dbReference type="SUPFAM" id="SSF55486">
    <property type="entry name" value="Metalloproteases ('zincins'), catalytic domain"/>
    <property type="match status" value="1"/>
</dbReference>
<dbReference type="GO" id="GO:0005886">
    <property type="term" value="C:plasma membrane"/>
    <property type="evidence" value="ECO:0007669"/>
    <property type="project" value="TreeGrafter"/>
</dbReference>
<evidence type="ECO:0000259" key="2">
    <source>
        <dbReference type="Pfam" id="PF01431"/>
    </source>
</evidence>
<feature type="domain" description="Peptidase M13 C-terminal" evidence="2">
    <location>
        <begin position="20"/>
        <end position="131"/>
    </location>
</feature>
<dbReference type="AlphaFoldDB" id="A0A9X0A6B6"/>
<dbReference type="Proteomes" id="UP001163046">
    <property type="component" value="Unassembled WGS sequence"/>
</dbReference>
<reference evidence="3" key="1">
    <citation type="submission" date="2023-01" db="EMBL/GenBank/DDBJ databases">
        <title>Genome assembly of the deep-sea coral Lophelia pertusa.</title>
        <authorList>
            <person name="Herrera S."/>
            <person name="Cordes E."/>
        </authorList>
    </citation>
    <scope>NUCLEOTIDE SEQUENCE</scope>
    <source>
        <strain evidence="3">USNM1676648</strain>
        <tissue evidence="3">Polyp</tissue>
    </source>
</reference>
<comment type="similarity">
    <text evidence="1">Belongs to the peptidase M13 family.</text>
</comment>
<protein>
    <submittedName>
        <fullName evidence="3">Endothelin-converting enzyme 1</fullName>
        <ecNumber evidence="3">3.4.24.71</ecNumber>
    </submittedName>
</protein>
<dbReference type="EC" id="3.4.24.71" evidence="3"/>
<keyword evidence="4" id="KW-1185">Reference proteome</keyword>
<dbReference type="EMBL" id="MU825397">
    <property type="protein sequence ID" value="KAJ7393923.1"/>
    <property type="molecule type" value="Genomic_DNA"/>
</dbReference>
<dbReference type="InterPro" id="IPR018497">
    <property type="entry name" value="Peptidase_M13_C"/>
</dbReference>
<keyword evidence="3" id="KW-0378">Hydrolase</keyword>
<gene>
    <name evidence="3" type="primary">ECE1_1</name>
    <name evidence="3" type="ORF">OS493_003592</name>
</gene>
<dbReference type="PANTHER" id="PTHR11733">
    <property type="entry name" value="ZINC METALLOPROTEASE FAMILY M13 NEPRILYSIN-RELATED"/>
    <property type="match status" value="1"/>
</dbReference>
<dbReference type="InterPro" id="IPR024079">
    <property type="entry name" value="MetalloPept_cat_dom_sf"/>
</dbReference>
<dbReference type="Pfam" id="PF01431">
    <property type="entry name" value="Peptidase_M13"/>
    <property type="match status" value="1"/>
</dbReference>
<evidence type="ECO:0000313" key="4">
    <source>
        <dbReference type="Proteomes" id="UP001163046"/>
    </source>
</evidence>
<name>A0A9X0A6B6_9CNID</name>
<evidence type="ECO:0000256" key="1">
    <source>
        <dbReference type="ARBA" id="ARBA00007357"/>
    </source>
</evidence>